<keyword evidence="10" id="KW-0418">Kinase</keyword>
<keyword evidence="3 7" id="KW-0812">Transmembrane</keyword>
<dbReference type="Gene3D" id="3.80.10.10">
    <property type="entry name" value="Ribonuclease Inhibitor"/>
    <property type="match status" value="2"/>
</dbReference>
<dbReference type="eggNOG" id="ENOG502QSN5">
    <property type="taxonomic scope" value="Eukaryota"/>
</dbReference>
<dbReference type="PROSITE" id="PS50011">
    <property type="entry name" value="PROTEIN_KINASE_DOM"/>
    <property type="match status" value="1"/>
</dbReference>
<accession>W9S9F7</accession>
<dbReference type="FunFam" id="3.80.10.10:FF:000379">
    <property type="entry name" value="Protein NSP-INTERACTING KINASE 2"/>
    <property type="match status" value="1"/>
</dbReference>
<evidence type="ECO:0000256" key="5">
    <source>
        <dbReference type="ARBA" id="ARBA00022989"/>
    </source>
</evidence>
<dbReference type="OrthoDB" id="676979at2759"/>
<dbReference type="FunFam" id="1.10.510.10:FF:000513">
    <property type="entry name" value="Protein NSP-INTERACTING KINASE 2"/>
    <property type="match status" value="1"/>
</dbReference>
<evidence type="ECO:0000256" key="4">
    <source>
        <dbReference type="ARBA" id="ARBA00022737"/>
    </source>
</evidence>
<dbReference type="InterPro" id="IPR011009">
    <property type="entry name" value="Kinase-like_dom_sf"/>
</dbReference>
<evidence type="ECO:0000313" key="10">
    <source>
        <dbReference type="EMBL" id="EXC17871.1"/>
    </source>
</evidence>
<dbReference type="InterPro" id="IPR032675">
    <property type="entry name" value="LRR_dom_sf"/>
</dbReference>
<keyword evidence="6 7" id="KW-0472">Membrane</keyword>
<keyword evidence="10" id="KW-0808">Transferase</keyword>
<feature type="domain" description="Protein kinase" evidence="9">
    <location>
        <begin position="413"/>
        <end position="684"/>
    </location>
</feature>
<dbReference type="InterPro" id="IPR000719">
    <property type="entry name" value="Prot_kinase_dom"/>
</dbReference>
<dbReference type="GO" id="GO:0016020">
    <property type="term" value="C:membrane"/>
    <property type="evidence" value="ECO:0007669"/>
    <property type="project" value="UniProtKB-SubCell"/>
</dbReference>
<dbReference type="Gene3D" id="1.10.510.10">
    <property type="entry name" value="Transferase(Phosphotransferase) domain 1"/>
    <property type="match status" value="1"/>
</dbReference>
<dbReference type="CDD" id="cd14066">
    <property type="entry name" value="STKc_IRAK"/>
    <property type="match status" value="1"/>
</dbReference>
<dbReference type="Gene3D" id="3.30.200.20">
    <property type="entry name" value="Phosphorylase Kinase, domain 1"/>
    <property type="match status" value="1"/>
</dbReference>
<reference evidence="11" key="1">
    <citation type="submission" date="2013-01" db="EMBL/GenBank/DDBJ databases">
        <title>Draft Genome Sequence of a Mulberry Tree, Morus notabilis C.K. Schneid.</title>
        <authorList>
            <person name="He N."/>
            <person name="Zhao S."/>
        </authorList>
    </citation>
    <scope>NUCLEOTIDE SEQUENCE</scope>
</reference>
<proteinExistence type="predicted"/>
<feature type="chain" id="PRO_5004931889" evidence="8">
    <location>
        <begin position="26"/>
        <end position="684"/>
    </location>
</feature>
<dbReference type="PANTHER" id="PTHR48007">
    <property type="entry name" value="LEUCINE-RICH REPEAT RECEPTOR-LIKE PROTEIN KINASE PXC1"/>
    <property type="match status" value="1"/>
</dbReference>
<dbReference type="PANTHER" id="PTHR48007:SF65">
    <property type="entry name" value="OS01G0577600 PROTEIN"/>
    <property type="match status" value="1"/>
</dbReference>
<dbReference type="KEGG" id="mnt:21406000"/>
<dbReference type="GO" id="GO:0004672">
    <property type="term" value="F:protein kinase activity"/>
    <property type="evidence" value="ECO:0007669"/>
    <property type="project" value="InterPro"/>
</dbReference>
<dbReference type="Pfam" id="PF08263">
    <property type="entry name" value="LRRNT_2"/>
    <property type="match status" value="1"/>
</dbReference>
<keyword evidence="5 7" id="KW-1133">Transmembrane helix</keyword>
<dbReference type="Proteomes" id="UP000030645">
    <property type="component" value="Unassembled WGS sequence"/>
</dbReference>
<evidence type="ECO:0000256" key="1">
    <source>
        <dbReference type="ARBA" id="ARBA00004370"/>
    </source>
</evidence>
<protein>
    <submittedName>
        <fullName evidence="10">LRR receptor-like serine/threonine-protein kinase GSO2</fullName>
    </submittedName>
</protein>
<keyword evidence="10" id="KW-0675">Receptor</keyword>
<dbReference type="InterPro" id="IPR013210">
    <property type="entry name" value="LRR_N_plant-typ"/>
</dbReference>
<evidence type="ECO:0000256" key="6">
    <source>
        <dbReference type="ARBA" id="ARBA00023136"/>
    </source>
</evidence>
<keyword evidence="2" id="KW-0433">Leucine-rich repeat</keyword>
<dbReference type="Pfam" id="PF00560">
    <property type="entry name" value="LRR_1"/>
    <property type="match status" value="5"/>
</dbReference>
<gene>
    <name evidence="10" type="ORF">L484_023228</name>
</gene>
<comment type="subcellular location">
    <subcellularLocation>
        <location evidence="1">Membrane</location>
    </subcellularLocation>
</comment>
<dbReference type="GO" id="GO:0005524">
    <property type="term" value="F:ATP binding"/>
    <property type="evidence" value="ECO:0007669"/>
    <property type="project" value="InterPro"/>
</dbReference>
<keyword evidence="11" id="KW-1185">Reference proteome</keyword>
<keyword evidence="8" id="KW-0732">Signal</keyword>
<evidence type="ECO:0000256" key="2">
    <source>
        <dbReference type="ARBA" id="ARBA00022614"/>
    </source>
</evidence>
<dbReference type="FunFam" id="3.30.200.20:FF:000371">
    <property type="entry name" value="Protein NSP-INTERACTING KINASE 2"/>
    <property type="match status" value="1"/>
</dbReference>
<evidence type="ECO:0000256" key="3">
    <source>
        <dbReference type="ARBA" id="ARBA00022692"/>
    </source>
</evidence>
<dbReference type="AlphaFoldDB" id="W9S9F7"/>
<sequence>MIHLNFLVSITLFLAFFSNPSRVYGNAEVEALMELKSSLDPENKFLSSWTKDGEPCSGSFEGVACNEHHKVANISLQGKGLSGKLSSAVAELRCLSGLYLHYNNLSGEIPRELSNLTELTDLYLNVNNLSGDIPSQIGKMASLQVLQLCCNQLSGKIPTEMGLLKKLSVVALQYNKLTGEIPPSLGNLGILKRLDLSFNTLSGKIPTTLGTIQSLQVLDLKNNSLSGFVPPGLRRLNEGFHAENNPSLCGVGFAKLRACTSFDNYNMDVGVFGPSGSNGNATDGPTQNPESANFHSTCNRAHCARSTRFSLAAVVAVVIAVTISMIAIVFLIIIRYRRQKQKIGNHCDPSDGRLSIDQAKEFRSKSASPLVSLEYCNGWDPLGDGLKGIGLSQEYLNNKKFNMEDIESATQYFSDVNLLGKSKFSAVYKGVLRDGSVVAIRSLNVTSCKSEEDEFLRGLNLLFSLRHENLVKLRGFCCSRSRGECFLIYDFAPNGSLSRYLDLEEGSDGVLSWSKRVTIISGIAKGIQYLHSSEANRPAIVHQNISAEKVLIDQQFDPLISDSGLPKLLANDIVFSALKTSAAMGYLAPEYITTGRFTQKSDIYAFGVIVLQVLSGQLMLTNSMRTGAKSGSFEDFMDAKLKGEFSESAAAKLGQLALTCTHEVPEERPTVEEVIQELYRMTEP</sequence>
<feature type="signal peptide" evidence="8">
    <location>
        <begin position="1"/>
        <end position="25"/>
    </location>
</feature>
<name>W9S9F7_9ROSA</name>
<dbReference type="InterPro" id="IPR001611">
    <property type="entry name" value="Leu-rich_rpt"/>
</dbReference>
<dbReference type="InterPro" id="IPR046959">
    <property type="entry name" value="PRK1-6/SRF4-like"/>
</dbReference>
<evidence type="ECO:0000313" key="11">
    <source>
        <dbReference type="Proteomes" id="UP000030645"/>
    </source>
</evidence>
<feature type="transmembrane region" description="Helical" evidence="7">
    <location>
        <begin position="309"/>
        <end position="334"/>
    </location>
</feature>
<evidence type="ECO:0000256" key="7">
    <source>
        <dbReference type="SAM" id="Phobius"/>
    </source>
</evidence>
<dbReference type="SUPFAM" id="SSF56112">
    <property type="entry name" value="Protein kinase-like (PK-like)"/>
    <property type="match status" value="1"/>
</dbReference>
<dbReference type="InterPro" id="IPR001245">
    <property type="entry name" value="Ser-Thr/Tyr_kinase_cat_dom"/>
</dbReference>
<evidence type="ECO:0000259" key="9">
    <source>
        <dbReference type="PROSITE" id="PS50011"/>
    </source>
</evidence>
<dbReference type="EMBL" id="KE345823">
    <property type="protein sequence ID" value="EXC17871.1"/>
    <property type="molecule type" value="Genomic_DNA"/>
</dbReference>
<evidence type="ECO:0000256" key="8">
    <source>
        <dbReference type="SAM" id="SignalP"/>
    </source>
</evidence>
<keyword evidence="4" id="KW-0677">Repeat</keyword>
<organism evidence="10 11">
    <name type="scientific">Morus notabilis</name>
    <dbReference type="NCBI Taxonomy" id="981085"/>
    <lineage>
        <taxon>Eukaryota</taxon>
        <taxon>Viridiplantae</taxon>
        <taxon>Streptophyta</taxon>
        <taxon>Embryophyta</taxon>
        <taxon>Tracheophyta</taxon>
        <taxon>Spermatophyta</taxon>
        <taxon>Magnoliopsida</taxon>
        <taxon>eudicotyledons</taxon>
        <taxon>Gunneridae</taxon>
        <taxon>Pentapetalae</taxon>
        <taxon>rosids</taxon>
        <taxon>fabids</taxon>
        <taxon>Rosales</taxon>
        <taxon>Moraceae</taxon>
        <taxon>Moreae</taxon>
        <taxon>Morus</taxon>
    </lineage>
</organism>
<dbReference type="Pfam" id="PF07714">
    <property type="entry name" value="PK_Tyr_Ser-Thr"/>
    <property type="match status" value="1"/>
</dbReference>
<dbReference type="SUPFAM" id="SSF52058">
    <property type="entry name" value="L domain-like"/>
    <property type="match status" value="1"/>
</dbReference>